<sequence length="394" mass="42366">MCFDECSVCMGYCMSCEQQEAVPDIVASMGKRAEAGGEDLQEVEKQVHLRPVLLLLLGQVLQRHRSGSPIFIHSFQLCGQLHLHPTLLGLNLSLGHSVAVGRDTLLLLPPPSPTSFSLSSRDSERMSGWTGMPQIAAAVVVVCRAGVGARAVTFVHAAHVDFVEQVFVQTRVLVHCVVNLAIAAHVAIEVLPYALPFGRMLPPLARLLRSPLDSRSLPPPVSGSTASSVPLAPGSSLKTGLSSSSSGIFVSGRGQREKTSAGIPCLVLEHRVGKQTLRLRCEAWVRVPGFLDGGQTKNQTTAPQISDPAKVIRKIDHTGSISIPSTAIQWTDNKKMDGLLYNNRSASVAKWRFGQAVPNSCGQCRMSKKRTPDMSPESRGEMNHDDTGEGGEKT</sequence>
<gene>
    <name evidence="2" type="ORF">F7725_019154</name>
</gene>
<name>A0A7J5YJ18_DISMA</name>
<dbReference type="AlphaFoldDB" id="A0A7J5YJ18"/>
<proteinExistence type="predicted"/>
<feature type="region of interest" description="Disordered" evidence="1">
    <location>
        <begin position="361"/>
        <end position="394"/>
    </location>
</feature>
<feature type="compositionally biased region" description="Low complexity" evidence="1">
    <location>
        <begin position="234"/>
        <end position="249"/>
    </location>
</feature>
<evidence type="ECO:0000313" key="2">
    <source>
        <dbReference type="EMBL" id="KAF3849435.1"/>
    </source>
</evidence>
<keyword evidence="3" id="KW-1185">Reference proteome</keyword>
<dbReference type="Proteomes" id="UP000518266">
    <property type="component" value="Unassembled WGS sequence"/>
</dbReference>
<feature type="compositionally biased region" description="Basic and acidic residues" evidence="1">
    <location>
        <begin position="370"/>
        <end position="394"/>
    </location>
</feature>
<organism evidence="2 3">
    <name type="scientific">Dissostichus mawsoni</name>
    <name type="common">Antarctic cod</name>
    <dbReference type="NCBI Taxonomy" id="36200"/>
    <lineage>
        <taxon>Eukaryota</taxon>
        <taxon>Metazoa</taxon>
        <taxon>Chordata</taxon>
        <taxon>Craniata</taxon>
        <taxon>Vertebrata</taxon>
        <taxon>Euteleostomi</taxon>
        <taxon>Actinopterygii</taxon>
        <taxon>Neopterygii</taxon>
        <taxon>Teleostei</taxon>
        <taxon>Neoteleostei</taxon>
        <taxon>Acanthomorphata</taxon>
        <taxon>Eupercaria</taxon>
        <taxon>Perciformes</taxon>
        <taxon>Notothenioidei</taxon>
        <taxon>Nototheniidae</taxon>
        <taxon>Dissostichus</taxon>
    </lineage>
</organism>
<feature type="region of interest" description="Disordered" evidence="1">
    <location>
        <begin position="216"/>
        <end position="249"/>
    </location>
</feature>
<dbReference type="EMBL" id="JAAKFY010000011">
    <property type="protein sequence ID" value="KAF3849435.1"/>
    <property type="molecule type" value="Genomic_DNA"/>
</dbReference>
<accession>A0A7J5YJ18</accession>
<evidence type="ECO:0000313" key="3">
    <source>
        <dbReference type="Proteomes" id="UP000518266"/>
    </source>
</evidence>
<evidence type="ECO:0000256" key="1">
    <source>
        <dbReference type="SAM" id="MobiDB-lite"/>
    </source>
</evidence>
<protein>
    <submittedName>
        <fullName evidence="2">Uncharacterized protein</fullName>
    </submittedName>
</protein>
<comment type="caution">
    <text evidence="2">The sequence shown here is derived from an EMBL/GenBank/DDBJ whole genome shotgun (WGS) entry which is preliminary data.</text>
</comment>
<reference evidence="2 3" key="1">
    <citation type="submission" date="2020-03" db="EMBL/GenBank/DDBJ databases">
        <title>Dissostichus mawsoni Genome sequencing and assembly.</title>
        <authorList>
            <person name="Park H."/>
        </authorList>
    </citation>
    <scope>NUCLEOTIDE SEQUENCE [LARGE SCALE GENOMIC DNA]</scope>
    <source>
        <strain evidence="2">DM0001</strain>
        <tissue evidence="2">Muscle</tissue>
    </source>
</reference>